<dbReference type="PANTHER" id="PTHR43280:SF2">
    <property type="entry name" value="HTH-TYPE TRANSCRIPTIONAL REGULATOR EXSA"/>
    <property type="match status" value="1"/>
</dbReference>
<dbReference type="InterPro" id="IPR013096">
    <property type="entry name" value="Cupin_2"/>
</dbReference>
<keyword evidence="6" id="KW-1185">Reference proteome</keyword>
<proteinExistence type="predicted"/>
<name>A0ABY7AIT8_9FIRM</name>
<dbReference type="InterPro" id="IPR018060">
    <property type="entry name" value="HTH_AraC"/>
</dbReference>
<dbReference type="SUPFAM" id="SSF51215">
    <property type="entry name" value="Regulatory protein AraC"/>
    <property type="match status" value="1"/>
</dbReference>
<dbReference type="SUPFAM" id="SSF46689">
    <property type="entry name" value="Homeodomain-like"/>
    <property type="match status" value="2"/>
</dbReference>
<dbReference type="Gene3D" id="1.10.10.60">
    <property type="entry name" value="Homeodomain-like"/>
    <property type="match status" value="2"/>
</dbReference>
<dbReference type="InterPro" id="IPR014710">
    <property type="entry name" value="RmlC-like_jellyroll"/>
</dbReference>
<dbReference type="Gene3D" id="2.60.120.10">
    <property type="entry name" value="Jelly Rolls"/>
    <property type="match status" value="1"/>
</dbReference>
<reference evidence="5" key="1">
    <citation type="submission" date="2022-11" db="EMBL/GenBank/DDBJ databases">
        <title>Lacrimispora xylanolytica sy1, complete genome.</title>
        <authorList>
            <person name="Choi S."/>
        </authorList>
    </citation>
    <scope>NUCLEOTIDE SEQUENCE</scope>
    <source>
        <strain evidence="5">Sy1</strain>
    </source>
</reference>
<sequence>MDLDFNNMVPELHYYIHRKCTVNWKIEAGITPFIDITYVIKGKAKYTIGNQEYIVKKGDLLCIPKKTYRAATNIPEDLMECYVVNFFLRDLNGQDVSLPFPVISHIGIHPRLITLFHEIHGEWMQREFGYMLKVRSNMCLILYQVSNLLLNEKRISQEDPRIKNSIRFMSSHYSEPSLTIDKLAKQFDLHPVYFGSLFQQSTGMTFKQYLTSLRLNYAESMLKSGEYGVSEVAIQCGFSDIFYFSRLFKRNKGISPSELFPEKGKGLQVEQGEE</sequence>
<dbReference type="RefSeq" id="WP_024836501.1">
    <property type="nucleotide sequence ID" value="NZ_CP113524.1"/>
</dbReference>
<dbReference type="InterPro" id="IPR020449">
    <property type="entry name" value="Tscrpt_reg_AraC-type_HTH"/>
</dbReference>
<accession>A0ABY7AIT8</accession>
<evidence type="ECO:0000313" key="5">
    <source>
        <dbReference type="EMBL" id="WAJ25378.1"/>
    </source>
</evidence>
<evidence type="ECO:0000256" key="2">
    <source>
        <dbReference type="ARBA" id="ARBA00023125"/>
    </source>
</evidence>
<evidence type="ECO:0000256" key="1">
    <source>
        <dbReference type="ARBA" id="ARBA00023015"/>
    </source>
</evidence>
<dbReference type="InterPro" id="IPR018062">
    <property type="entry name" value="HTH_AraC-typ_CS"/>
</dbReference>
<gene>
    <name evidence="5" type="ORF">OW255_07675</name>
</gene>
<dbReference type="PRINTS" id="PR00032">
    <property type="entry name" value="HTHARAC"/>
</dbReference>
<dbReference type="SMART" id="SM00342">
    <property type="entry name" value="HTH_ARAC"/>
    <property type="match status" value="1"/>
</dbReference>
<dbReference type="Pfam" id="PF07883">
    <property type="entry name" value="Cupin_2"/>
    <property type="match status" value="1"/>
</dbReference>
<dbReference type="PANTHER" id="PTHR43280">
    <property type="entry name" value="ARAC-FAMILY TRANSCRIPTIONAL REGULATOR"/>
    <property type="match status" value="1"/>
</dbReference>
<dbReference type="EMBL" id="CP113524">
    <property type="protein sequence ID" value="WAJ25378.1"/>
    <property type="molecule type" value="Genomic_DNA"/>
</dbReference>
<evidence type="ECO:0000313" key="6">
    <source>
        <dbReference type="Proteomes" id="UP001163115"/>
    </source>
</evidence>
<keyword evidence="1" id="KW-0805">Transcription regulation</keyword>
<evidence type="ECO:0000259" key="4">
    <source>
        <dbReference type="PROSITE" id="PS01124"/>
    </source>
</evidence>
<dbReference type="Proteomes" id="UP001163115">
    <property type="component" value="Chromosome"/>
</dbReference>
<organism evidence="5 6">
    <name type="scientific">Lacrimispora xylanolytica</name>
    <dbReference type="NCBI Taxonomy" id="29375"/>
    <lineage>
        <taxon>Bacteria</taxon>
        <taxon>Bacillati</taxon>
        <taxon>Bacillota</taxon>
        <taxon>Clostridia</taxon>
        <taxon>Lachnospirales</taxon>
        <taxon>Lachnospiraceae</taxon>
        <taxon>Lacrimispora</taxon>
    </lineage>
</organism>
<keyword evidence="2" id="KW-0238">DNA-binding</keyword>
<keyword evidence="3" id="KW-0804">Transcription</keyword>
<feature type="domain" description="HTH araC/xylS-type" evidence="4">
    <location>
        <begin position="163"/>
        <end position="262"/>
    </location>
</feature>
<dbReference type="PROSITE" id="PS01124">
    <property type="entry name" value="HTH_ARAC_FAMILY_2"/>
    <property type="match status" value="1"/>
</dbReference>
<dbReference type="InterPro" id="IPR037923">
    <property type="entry name" value="HTH-like"/>
</dbReference>
<dbReference type="InterPro" id="IPR009057">
    <property type="entry name" value="Homeodomain-like_sf"/>
</dbReference>
<evidence type="ECO:0000256" key="3">
    <source>
        <dbReference type="ARBA" id="ARBA00023163"/>
    </source>
</evidence>
<protein>
    <submittedName>
        <fullName evidence="5">AraC family transcriptional regulator</fullName>
    </submittedName>
</protein>
<dbReference type="PROSITE" id="PS00041">
    <property type="entry name" value="HTH_ARAC_FAMILY_1"/>
    <property type="match status" value="1"/>
</dbReference>
<dbReference type="Pfam" id="PF12833">
    <property type="entry name" value="HTH_18"/>
    <property type="match status" value="1"/>
</dbReference>